<evidence type="ECO:0000256" key="1">
    <source>
        <dbReference type="SAM" id="MobiDB-lite"/>
    </source>
</evidence>
<name>A0A9J7BLI1_9BACT</name>
<dbReference type="Proteomes" id="UP001059380">
    <property type="component" value="Chromosome"/>
</dbReference>
<evidence type="ECO:0000313" key="3">
    <source>
        <dbReference type="Proteomes" id="UP001059380"/>
    </source>
</evidence>
<proteinExistence type="predicted"/>
<feature type="compositionally biased region" description="Polar residues" evidence="1">
    <location>
        <begin position="26"/>
        <end position="35"/>
    </location>
</feature>
<accession>A0A9J7BLI1</accession>
<sequence length="89" mass="9521">MTGWASADGHESCDGLQEGQTAPKIRNNQGTSTRPYGTREVYGALTQDKSSRCSDLAWAIVVAHLRRAALSGTDKSVLFQSSALMCCQA</sequence>
<gene>
    <name evidence="2" type="ORF">MOP44_23995</name>
</gene>
<protein>
    <submittedName>
        <fullName evidence="2">Uncharacterized protein</fullName>
    </submittedName>
</protein>
<dbReference type="RefSeq" id="WP_260792951.1">
    <property type="nucleotide sequence ID" value="NZ_CP093313.1"/>
</dbReference>
<organism evidence="2 3">
    <name type="scientific">Occallatibacter riparius</name>
    <dbReference type="NCBI Taxonomy" id="1002689"/>
    <lineage>
        <taxon>Bacteria</taxon>
        <taxon>Pseudomonadati</taxon>
        <taxon>Acidobacteriota</taxon>
        <taxon>Terriglobia</taxon>
        <taxon>Terriglobales</taxon>
        <taxon>Acidobacteriaceae</taxon>
        <taxon>Occallatibacter</taxon>
    </lineage>
</organism>
<feature type="region of interest" description="Disordered" evidence="1">
    <location>
        <begin position="1"/>
        <end position="36"/>
    </location>
</feature>
<reference evidence="2" key="1">
    <citation type="submission" date="2021-04" db="EMBL/GenBank/DDBJ databases">
        <title>Phylogenetic analysis of Acidobacteriaceae.</title>
        <authorList>
            <person name="Qiu L."/>
            <person name="Zhang Q."/>
        </authorList>
    </citation>
    <scope>NUCLEOTIDE SEQUENCE</scope>
    <source>
        <strain evidence="2">DSM 25168</strain>
    </source>
</reference>
<dbReference type="KEGG" id="orp:MOP44_23995"/>
<dbReference type="EMBL" id="CP093313">
    <property type="protein sequence ID" value="UWZ83616.1"/>
    <property type="molecule type" value="Genomic_DNA"/>
</dbReference>
<keyword evidence="3" id="KW-1185">Reference proteome</keyword>
<dbReference type="AlphaFoldDB" id="A0A9J7BLI1"/>
<evidence type="ECO:0000313" key="2">
    <source>
        <dbReference type="EMBL" id="UWZ83616.1"/>
    </source>
</evidence>